<dbReference type="Gene3D" id="3.30.300.30">
    <property type="match status" value="1"/>
</dbReference>
<gene>
    <name evidence="13" type="primary">fliF</name>
    <name evidence="13" type="ORF">E7Z57_09635</name>
</gene>
<dbReference type="AlphaFoldDB" id="A0AA92ECF3"/>
<comment type="similarity">
    <text evidence="3">Belongs to the FliF family.</text>
</comment>
<dbReference type="InterPro" id="IPR006182">
    <property type="entry name" value="FliF_N_dom"/>
</dbReference>
<keyword evidence="6 10" id="KW-1133">Transmembrane helix</keyword>
<keyword evidence="13" id="KW-0969">Cilium</keyword>
<evidence type="ECO:0000256" key="10">
    <source>
        <dbReference type="SAM" id="Phobius"/>
    </source>
</evidence>
<keyword evidence="7 10" id="KW-0472">Membrane</keyword>
<feature type="transmembrane region" description="Helical" evidence="10">
    <location>
        <begin position="438"/>
        <end position="457"/>
    </location>
</feature>
<keyword evidence="13" id="KW-0282">Flagellum</keyword>
<proteinExistence type="inferred from homology"/>
<keyword evidence="4" id="KW-1003">Cell membrane</keyword>
<feature type="transmembrane region" description="Helical" evidence="10">
    <location>
        <begin position="21"/>
        <end position="42"/>
    </location>
</feature>
<keyword evidence="5 10" id="KW-0812">Transmembrane</keyword>
<evidence type="ECO:0000313" key="13">
    <source>
        <dbReference type="EMBL" id="QCX49342.1"/>
    </source>
</evidence>
<accession>A0AA92ECF3</accession>
<dbReference type="InterPro" id="IPR045851">
    <property type="entry name" value="AMP-bd_C_sf"/>
</dbReference>
<dbReference type="InterPro" id="IPR013556">
    <property type="entry name" value="Flag_M-ring_C"/>
</dbReference>
<sequence length="506" mass="53492">MLGECPVIRDLWKGLSALARAGLVAGAVCIAVAMGVFSYWALHTDYQVLFSDLTPQDSAAMVAELDRLKVPYQLGDQGTSILVARDQVYKTRIKLMGKDLPLHGAVGLELFNNSDFGMTEFAQKINYQRALQGELTRTILSLSEIHDVRVHLALPEQGLFKQAGSRAKAAVTLTLKQGQVLRPEQITGIQRLVSASVPGIATQDVTIVDQHGVALTRASGAEGEIDATSGRLDLKKETENYLQRKVADVLERSFGPGQSIASVDVTLDMDRIQTTTEDVIPAASRTGHAPSGVVTRERESVRDSGAPLDTRVADASGGARGGSSQRETDYAVGRRVEQVVSQPGSVRRIQVVAMVRTPLDADQQERLRRLVAAAAGASFERGDSVVVQPLGALVTQGAADTPADTVAQAGLPAALNERGDARGRDGAVLFNGLASDRLLVAGALLVLLVGAGLGVLLSRLQSQSTVRATGPGTAKGLTVTQRDAALAQVEVWMRGNAARDGGRSAT</sequence>
<reference evidence="13 14" key="1">
    <citation type="submission" date="2019-04" db="EMBL/GenBank/DDBJ databases">
        <title>Complete Genome of UW386 and Higher Quality Genome of UW700.</title>
        <authorList>
            <person name="Jacobs J."/>
            <person name="Perez A."/>
            <person name="Steidl O."/>
            <person name="Allen C."/>
        </authorList>
    </citation>
    <scope>NUCLEOTIDE SEQUENCE [LARGE SCALE GENOMIC DNA]</scope>
    <source>
        <strain evidence="13 14">UW386</strain>
    </source>
</reference>
<evidence type="ECO:0000256" key="4">
    <source>
        <dbReference type="ARBA" id="ARBA00022475"/>
    </source>
</evidence>
<dbReference type="GO" id="GO:0003774">
    <property type="term" value="F:cytoskeletal motor activity"/>
    <property type="evidence" value="ECO:0007669"/>
    <property type="project" value="InterPro"/>
</dbReference>
<name>A0AA92ECF3_RALSL</name>
<feature type="domain" description="Flagellar M-ring C-terminal" evidence="12">
    <location>
        <begin position="250"/>
        <end position="388"/>
    </location>
</feature>
<dbReference type="GO" id="GO:0009431">
    <property type="term" value="C:bacterial-type flagellum basal body, MS ring"/>
    <property type="evidence" value="ECO:0007669"/>
    <property type="project" value="InterPro"/>
</dbReference>
<evidence type="ECO:0000256" key="9">
    <source>
        <dbReference type="SAM" id="MobiDB-lite"/>
    </source>
</evidence>
<evidence type="ECO:0000256" key="3">
    <source>
        <dbReference type="ARBA" id="ARBA00007971"/>
    </source>
</evidence>
<dbReference type="Pfam" id="PF01514">
    <property type="entry name" value="YscJ_FliF"/>
    <property type="match status" value="1"/>
</dbReference>
<dbReference type="Proteomes" id="UP000310553">
    <property type="component" value="Chromosome"/>
</dbReference>
<dbReference type="NCBIfam" id="TIGR00206">
    <property type="entry name" value="fliF"/>
    <property type="match status" value="1"/>
</dbReference>
<dbReference type="PANTHER" id="PTHR30046:SF0">
    <property type="entry name" value="FLAGELLAR M-RING PROTEIN"/>
    <property type="match status" value="1"/>
</dbReference>
<dbReference type="InterPro" id="IPR043427">
    <property type="entry name" value="YscJ/FliF"/>
</dbReference>
<evidence type="ECO:0000259" key="12">
    <source>
        <dbReference type="Pfam" id="PF08345"/>
    </source>
</evidence>
<dbReference type="EMBL" id="CP039339">
    <property type="protein sequence ID" value="QCX49342.1"/>
    <property type="molecule type" value="Genomic_DNA"/>
</dbReference>
<feature type="domain" description="Flagellar M-ring N-terminal" evidence="11">
    <location>
        <begin position="44"/>
        <end position="216"/>
    </location>
</feature>
<protein>
    <submittedName>
        <fullName evidence="13">Flagellar M-ring protein FliF</fullName>
    </submittedName>
</protein>
<keyword evidence="13" id="KW-0966">Cell projection</keyword>
<evidence type="ECO:0000256" key="5">
    <source>
        <dbReference type="ARBA" id="ARBA00022692"/>
    </source>
</evidence>
<dbReference type="PANTHER" id="PTHR30046">
    <property type="entry name" value="FLAGELLAR M-RING PROTEIN"/>
    <property type="match status" value="1"/>
</dbReference>
<evidence type="ECO:0000256" key="1">
    <source>
        <dbReference type="ARBA" id="ARBA00004117"/>
    </source>
</evidence>
<dbReference type="GO" id="GO:0071973">
    <property type="term" value="P:bacterial-type flagellum-dependent cell motility"/>
    <property type="evidence" value="ECO:0007669"/>
    <property type="project" value="InterPro"/>
</dbReference>
<dbReference type="GO" id="GO:0005886">
    <property type="term" value="C:plasma membrane"/>
    <property type="evidence" value="ECO:0007669"/>
    <property type="project" value="UniProtKB-SubCell"/>
</dbReference>
<dbReference type="InterPro" id="IPR000067">
    <property type="entry name" value="FlgMring_FliF"/>
</dbReference>
<evidence type="ECO:0000256" key="7">
    <source>
        <dbReference type="ARBA" id="ARBA00023136"/>
    </source>
</evidence>
<feature type="region of interest" description="Disordered" evidence="9">
    <location>
        <begin position="283"/>
        <end position="331"/>
    </location>
</feature>
<evidence type="ECO:0000256" key="8">
    <source>
        <dbReference type="ARBA" id="ARBA00023143"/>
    </source>
</evidence>
<comment type="subcellular location">
    <subcellularLocation>
        <location evidence="1">Bacterial flagellum basal body</location>
    </subcellularLocation>
    <subcellularLocation>
        <location evidence="2">Cell membrane</location>
        <topology evidence="2">Multi-pass membrane protein</topology>
    </subcellularLocation>
</comment>
<evidence type="ECO:0000256" key="6">
    <source>
        <dbReference type="ARBA" id="ARBA00022989"/>
    </source>
</evidence>
<evidence type="ECO:0000313" key="14">
    <source>
        <dbReference type="Proteomes" id="UP000310553"/>
    </source>
</evidence>
<organism evidence="13 14">
    <name type="scientific">Ralstonia solanacearum</name>
    <name type="common">Pseudomonas solanacearum</name>
    <dbReference type="NCBI Taxonomy" id="305"/>
    <lineage>
        <taxon>Bacteria</taxon>
        <taxon>Pseudomonadati</taxon>
        <taxon>Pseudomonadota</taxon>
        <taxon>Betaproteobacteria</taxon>
        <taxon>Burkholderiales</taxon>
        <taxon>Burkholderiaceae</taxon>
        <taxon>Ralstonia</taxon>
        <taxon>Ralstonia solanacearum species complex</taxon>
    </lineage>
</organism>
<evidence type="ECO:0000256" key="2">
    <source>
        <dbReference type="ARBA" id="ARBA00004651"/>
    </source>
</evidence>
<dbReference type="Pfam" id="PF08345">
    <property type="entry name" value="YscJ_FliF_C"/>
    <property type="match status" value="1"/>
</dbReference>
<dbReference type="PRINTS" id="PR01009">
    <property type="entry name" value="FLGMRINGFLIF"/>
</dbReference>
<evidence type="ECO:0000259" key="11">
    <source>
        <dbReference type="Pfam" id="PF01514"/>
    </source>
</evidence>
<keyword evidence="8" id="KW-0975">Bacterial flagellum</keyword>